<gene>
    <name evidence="1" type="ORF">BKM31_14505</name>
</gene>
<keyword evidence="2" id="KW-1185">Reference proteome</keyword>
<dbReference type="Proteomes" id="UP000190797">
    <property type="component" value="Chromosome"/>
</dbReference>
<name>A0A1U9ZX43_9ACTN</name>
<dbReference type="EMBL" id="CP017717">
    <property type="protein sequence ID" value="AQZ62512.1"/>
    <property type="molecule type" value="Genomic_DNA"/>
</dbReference>
<evidence type="ECO:0000313" key="1">
    <source>
        <dbReference type="EMBL" id="AQZ62512.1"/>
    </source>
</evidence>
<protein>
    <submittedName>
        <fullName evidence="1">Uncharacterized protein</fullName>
    </submittedName>
</protein>
<evidence type="ECO:0000313" key="2">
    <source>
        <dbReference type="Proteomes" id="UP000190797"/>
    </source>
</evidence>
<proteinExistence type="predicted"/>
<reference evidence="2" key="1">
    <citation type="journal article" date="2017" name="Med. Chem. Commun.">
        <title>Nonomuraea sp. ATCC 55076 harbours the largest actinomycete chromosome to date and the kistamicin biosynthetic gene cluster.</title>
        <authorList>
            <person name="Nazari B."/>
            <person name="Forneris C.C."/>
            <person name="Gibson M.I."/>
            <person name="Moon K."/>
            <person name="Schramma K.R."/>
            <person name="Seyedsayamdost M.R."/>
        </authorList>
    </citation>
    <scope>NUCLEOTIDE SEQUENCE [LARGE SCALE GENOMIC DNA]</scope>
    <source>
        <strain evidence="2">ATCC 55076</strain>
    </source>
</reference>
<dbReference type="KEGG" id="noa:BKM31_14505"/>
<sequence length="199" mass="21543">MSGLAGHWPSAIRPVADLLLAAEAHEVIEVHLADKPVARGHAREPLSAAVLDSARLVILLDDLRKLTGTHFPTPAEVAPGEVAMLAALRDLHTHGKAVMPGGTLSAEVNEQGRGHLLEVTDDNSDCRLVIDARWEQTCAEQKFPPVEVRVYGPRVRLANRAELETARPSEHGSVTARFTCPDDQVLEVRSKSLPRIAEG</sequence>
<accession>A0A1U9ZX43</accession>
<organism evidence="1 2">
    <name type="scientific">[Actinomadura] parvosata subsp. kistnae</name>
    <dbReference type="NCBI Taxonomy" id="1909395"/>
    <lineage>
        <taxon>Bacteria</taxon>
        <taxon>Bacillati</taxon>
        <taxon>Actinomycetota</taxon>
        <taxon>Actinomycetes</taxon>
        <taxon>Streptosporangiales</taxon>
        <taxon>Streptosporangiaceae</taxon>
        <taxon>Nonomuraea</taxon>
    </lineage>
</organism>
<dbReference type="STRING" id="1909395.BKM31_14505"/>
<dbReference type="AlphaFoldDB" id="A0A1U9ZX43"/>